<comment type="cofactor">
    <cofactor evidence="1">
        <name>Mg(2+)</name>
        <dbReference type="ChEBI" id="CHEBI:18420"/>
    </cofactor>
</comment>
<evidence type="ECO:0000256" key="4">
    <source>
        <dbReference type="ARBA" id="ARBA00022842"/>
    </source>
</evidence>
<keyword evidence="4 6" id="KW-0460">Magnesium</keyword>
<organism evidence="8 9">
    <name type="scientific">Stappia sediminis</name>
    <dbReference type="NCBI Taxonomy" id="2692190"/>
    <lineage>
        <taxon>Bacteria</taxon>
        <taxon>Pseudomonadati</taxon>
        <taxon>Pseudomonadota</taxon>
        <taxon>Alphaproteobacteria</taxon>
        <taxon>Hyphomicrobiales</taxon>
        <taxon>Stappiaceae</taxon>
        <taxon>Stappia</taxon>
    </lineage>
</organism>
<feature type="binding site" evidence="5">
    <location>
        <position position="65"/>
    </location>
    <ligand>
        <name>substrate</name>
    </ligand>
</feature>
<name>A0A7X3S6E8_9HYPH</name>
<dbReference type="InterPro" id="IPR015813">
    <property type="entry name" value="Pyrv/PenolPyrv_kinase-like_dom"/>
</dbReference>
<dbReference type="InterPro" id="IPR005000">
    <property type="entry name" value="Aldolase/citrate-lyase_domain"/>
</dbReference>
<dbReference type="Proteomes" id="UP000433101">
    <property type="component" value="Unassembled WGS sequence"/>
</dbReference>
<dbReference type="Gene3D" id="3.20.20.60">
    <property type="entry name" value="Phosphoenolpyruvate-binding domains"/>
    <property type="match status" value="1"/>
</dbReference>
<keyword evidence="9" id="KW-1185">Reference proteome</keyword>
<dbReference type="GO" id="GO:0016829">
    <property type="term" value="F:lyase activity"/>
    <property type="evidence" value="ECO:0007669"/>
    <property type="project" value="UniProtKB-KW"/>
</dbReference>
<dbReference type="RefSeq" id="WP_160774103.1">
    <property type="nucleotide sequence ID" value="NZ_WUMV01000001.1"/>
</dbReference>
<dbReference type="GO" id="GO:0006107">
    <property type="term" value="P:oxaloacetate metabolic process"/>
    <property type="evidence" value="ECO:0007669"/>
    <property type="project" value="TreeGrafter"/>
</dbReference>
<reference evidence="8 9" key="1">
    <citation type="submission" date="2019-12" db="EMBL/GenBank/DDBJ databases">
        <authorList>
            <person name="Li M."/>
        </authorList>
    </citation>
    <scope>NUCLEOTIDE SEQUENCE [LARGE SCALE GENOMIC DNA]</scope>
    <source>
        <strain evidence="8 9">GBMRC 2046</strain>
    </source>
</reference>
<accession>A0A7X3S6E8</accession>
<keyword evidence="3 6" id="KW-0479">Metal-binding</keyword>
<dbReference type="AlphaFoldDB" id="A0A7X3S6E8"/>
<dbReference type="PANTHER" id="PTHR32308:SF0">
    <property type="entry name" value="HPCH_HPAI ALDOLASE_CITRATE LYASE DOMAIN-CONTAINING PROTEIN"/>
    <property type="match status" value="1"/>
</dbReference>
<evidence type="ECO:0000259" key="7">
    <source>
        <dbReference type="Pfam" id="PF03328"/>
    </source>
</evidence>
<feature type="binding site" evidence="5">
    <location>
        <position position="129"/>
    </location>
    <ligand>
        <name>substrate</name>
    </ligand>
</feature>
<feature type="binding site" evidence="6">
    <location>
        <position position="156"/>
    </location>
    <ligand>
        <name>Mg(2+)</name>
        <dbReference type="ChEBI" id="CHEBI:18420"/>
    </ligand>
</feature>
<evidence type="ECO:0000256" key="6">
    <source>
        <dbReference type="PIRSR" id="PIRSR015582-2"/>
    </source>
</evidence>
<evidence type="ECO:0000256" key="5">
    <source>
        <dbReference type="PIRSR" id="PIRSR015582-1"/>
    </source>
</evidence>
<comment type="caution">
    <text evidence="8">The sequence shown here is derived from an EMBL/GenBank/DDBJ whole genome shotgun (WGS) entry which is preliminary data.</text>
</comment>
<evidence type="ECO:0000313" key="8">
    <source>
        <dbReference type="EMBL" id="MXN63884.1"/>
    </source>
</evidence>
<dbReference type="PANTHER" id="PTHR32308">
    <property type="entry name" value="LYASE BETA SUBUNIT, PUTATIVE (AFU_ORTHOLOGUE AFUA_4G13030)-RELATED"/>
    <property type="match status" value="1"/>
</dbReference>
<sequence>MRSLLFVPGDSPKKLDKAFASGTDVLLIDLEDSVAEDAKPQARKTTAEFLKSHIGESNRPRLFVRVNAFDTGQTDHDLDQVMHAAPDGIMLPKSVSGADVAHLDGKIGVQEAINGIGDGKTGILVVATETAASVFNLGSYRGSSPRLQGMTWGGEDLSADIGALSNRDENGAYTDVYRLARSLCLLGAVAAGVQPIDSVFTNFRDEAGLRREAEAALRDGFTAKMAIHPAQVPVINDVFTPGDADIEKARRIVKAFADAGNAGVVGLDGEMLDMPHLKRAEKLLARARAAGKA</sequence>
<comment type="similarity">
    <text evidence="2">Belongs to the HpcH/HpaI aldolase family.</text>
</comment>
<evidence type="ECO:0000256" key="3">
    <source>
        <dbReference type="ARBA" id="ARBA00022723"/>
    </source>
</evidence>
<dbReference type="SUPFAM" id="SSF51621">
    <property type="entry name" value="Phosphoenolpyruvate/pyruvate domain"/>
    <property type="match status" value="1"/>
</dbReference>
<dbReference type="Pfam" id="PF03328">
    <property type="entry name" value="HpcH_HpaI"/>
    <property type="match status" value="1"/>
</dbReference>
<dbReference type="InterPro" id="IPR040442">
    <property type="entry name" value="Pyrv_kinase-like_dom_sf"/>
</dbReference>
<feature type="domain" description="HpcH/HpaI aldolase/citrate lyase" evidence="7">
    <location>
        <begin position="2"/>
        <end position="229"/>
    </location>
</feature>
<evidence type="ECO:0000256" key="2">
    <source>
        <dbReference type="ARBA" id="ARBA00005568"/>
    </source>
</evidence>
<feature type="binding site" evidence="6">
    <location>
        <position position="129"/>
    </location>
    <ligand>
        <name>Mg(2+)</name>
        <dbReference type="ChEBI" id="CHEBI:18420"/>
    </ligand>
</feature>
<dbReference type="InterPro" id="IPR011206">
    <property type="entry name" value="Citrate_lyase_beta/mcl1/mcl2"/>
</dbReference>
<dbReference type="EMBL" id="WUMV01000001">
    <property type="protein sequence ID" value="MXN63884.1"/>
    <property type="molecule type" value="Genomic_DNA"/>
</dbReference>
<protein>
    <submittedName>
        <fullName evidence="8">CoA ester lyase</fullName>
    </submittedName>
</protein>
<dbReference type="PIRSF" id="PIRSF015582">
    <property type="entry name" value="Cit_lyase_B"/>
    <property type="match status" value="1"/>
</dbReference>
<evidence type="ECO:0000256" key="1">
    <source>
        <dbReference type="ARBA" id="ARBA00001946"/>
    </source>
</evidence>
<proteinExistence type="inferred from homology"/>
<evidence type="ECO:0000313" key="9">
    <source>
        <dbReference type="Proteomes" id="UP000433101"/>
    </source>
</evidence>
<keyword evidence="8" id="KW-0456">Lyase</keyword>
<dbReference type="GO" id="GO:0000287">
    <property type="term" value="F:magnesium ion binding"/>
    <property type="evidence" value="ECO:0007669"/>
    <property type="project" value="TreeGrafter"/>
</dbReference>
<gene>
    <name evidence="8" type="ORF">GR183_03120</name>
</gene>